<dbReference type="Proteomes" id="UP000001400">
    <property type="component" value="Chromosome"/>
</dbReference>
<evidence type="ECO:0000256" key="4">
    <source>
        <dbReference type="ARBA" id="ARBA00023136"/>
    </source>
</evidence>
<keyword evidence="2 5" id="KW-0812">Transmembrane</keyword>
<proteinExistence type="predicted"/>
<dbReference type="SUPFAM" id="SSF69318">
    <property type="entry name" value="Integrin alpha N-terminal domain"/>
    <property type="match status" value="2"/>
</dbReference>
<evidence type="ECO:0000256" key="3">
    <source>
        <dbReference type="ARBA" id="ARBA00022989"/>
    </source>
</evidence>
<keyword evidence="4 5" id="KW-0472">Membrane</keyword>
<dbReference type="RefSeq" id="WP_012997166.1">
    <property type="nucleotide sequence ID" value="NC_013926.1"/>
</dbReference>
<dbReference type="Gene3D" id="2.130.10.130">
    <property type="entry name" value="Integrin alpha, N-terminal"/>
    <property type="match status" value="1"/>
</dbReference>
<dbReference type="InterPro" id="IPR045232">
    <property type="entry name" value="FAM234"/>
</dbReference>
<name>D3TCS0_ACIB4</name>
<dbReference type="NCBIfam" id="TIGR03024">
    <property type="entry name" value="arch_PEF_CTERM"/>
    <property type="match status" value="1"/>
</dbReference>
<feature type="transmembrane region" description="Helical" evidence="5">
    <location>
        <begin position="659"/>
        <end position="677"/>
    </location>
</feature>
<protein>
    <submittedName>
        <fullName evidence="6">Uncharacterized protein</fullName>
    </submittedName>
</protein>
<dbReference type="EMBL" id="CP001941">
    <property type="protein sequence ID" value="ADD08355.1"/>
    <property type="molecule type" value="Genomic_DNA"/>
</dbReference>
<evidence type="ECO:0000313" key="7">
    <source>
        <dbReference type="Proteomes" id="UP000001400"/>
    </source>
</evidence>
<evidence type="ECO:0000313" key="6">
    <source>
        <dbReference type="EMBL" id="ADD08355.1"/>
    </source>
</evidence>
<gene>
    <name evidence="6" type="ordered locus">Aboo_0544</name>
</gene>
<evidence type="ECO:0000256" key="1">
    <source>
        <dbReference type="ARBA" id="ARBA00004167"/>
    </source>
</evidence>
<dbReference type="KEGG" id="abi:Aboo_0544"/>
<dbReference type="AlphaFoldDB" id="D3TCS0"/>
<dbReference type="PANTHER" id="PTHR21419">
    <property type="match status" value="1"/>
</dbReference>
<dbReference type="PANTHER" id="PTHR21419:SF30">
    <property type="entry name" value="IG-LIKE DOMAIN-CONTAINING PROTEIN"/>
    <property type="match status" value="1"/>
</dbReference>
<keyword evidence="7" id="KW-1185">Reference proteome</keyword>
<evidence type="ECO:0000256" key="2">
    <source>
        <dbReference type="ARBA" id="ARBA00022692"/>
    </source>
</evidence>
<organism evidence="6 7">
    <name type="scientific">Aciduliprofundum boonei (strain DSM 19572 / T469)</name>
    <dbReference type="NCBI Taxonomy" id="439481"/>
    <lineage>
        <taxon>Archaea</taxon>
        <taxon>Methanobacteriati</taxon>
        <taxon>Thermoplasmatota</taxon>
        <taxon>DHVE2 group</taxon>
        <taxon>Candidatus Aciduliprofundum</taxon>
    </lineage>
</organism>
<accession>D3TCS0</accession>
<dbReference type="HOGENOM" id="CLU_406351_0_0_2"/>
<comment type="subcellular location">
    <subcellularLocation>
        <location evidence="1">Membrane</location>
        <topology evidence="1">Single-pass membrane protein</topology>
    </subcellularLocation>
</comment>
<dbReference type="InterPro" id="IPR017474">
    <property type="entry name" value="PEF_CTERM_C"/>
</dbReference>
<dbReference type="InterPro" id="IPR028994">
    <property type="entry name" value="Integrin_alpha_N"/>
</dbReference>
<evidence type="ECO:0000256" key="5">
    <source>
        <dbReference type="SAM" id="Phobius"/>
    </source>
</evidence>
<keyword evidence="3 5" id="KW-1133">Transmembrane helix</keyword>
<reference evidence="6" key="1">
    <citation type="submission" date="2010-02" db="EMBL/GenBank/DDBJ databases">
        <title>Complete sequence of Aciduliprofundum boonei T469.</title>
        <authorList>
            <consortium name="US DOE Joint Genome Institute"/>
            <person name="Lucas S."/>
            <person name="Copeland A."/>
            <person name="Lapidus A."/>
            <person name="Cheng J.-F."/>
            <person name="Bruce D."/>
            <person name="Goodwin L."/>
            <person name="Pitluck S."/>
            <person name="Saunders E."/>
            <person name="Detter J.C."/>
            <person name="Han C."/>
            <person name="Tapia R."/>
            <person name="Land M."/>
            <person name="Hauser L."/>
            <person name="Kyrpides N."/>
            <person name="Mikhailova N."/>
            <person name="Flores G."/>
            <person name="Reysenbach A.-L."/>
            <person name="Woyke T."/>
        </authorList>
    </citation>
    <scope>NUCLEOTIDE SEQUENCE</scope>
    <source>
        <strain evidence="6">T469</strain>
    </source>
</reference>
<sequence>MGECMEGRYLIFGVVIAMLLLSVGAVSVRASSTNFSPQEIWTYKPKMDTTYDATMHTPRCSMETSLHYDVNGDGVTDVLVEIYNYTAGTYTLILLSGADGSVLYQNKFTDVEYKSAPVGPSVYSVTYIDNNGNLQASYQFVIFGNHSDNNRISIYKLGNDLSNESYKGIEIPTSIKTPYGSIPISMHYLEIWIQNYNYSAKEGLLIMGYYSGSYYGYNVVELNATMLDYDLNIAWQRKELSPSTSGTMPLGMEITQLNGLGFDQENTEFEGADIIFVNETTGNTNIEAMEATDGSILWNITLPGLMPISSPFDFFGTINFIDYNNDSKVDLQITNFNYKSNQTYMYFVDADGNLIARYNSSKIVPIQNAMPSYTFNPSKPGAVEHNTIDLNGDGYRDFAFLVNYSLLVAFDIKDNKTLYTKDLSGGTSTYYSLLLSKQDINGDGIDDLFLYGGNMSPGQYWYQINYTALDGATGNIIWSAIYEHVINVAMGPIYPVYFSDLNGDGYGDDIIIQGYTADSSGVYANVTVISMKDGSKILSFKVNSSVSNTNFNSWSTLAVMMGDVNGDGINDIEITMYYSTALSNGEPSVDTFIRIYSGSDGTLLWRGDVIGQHTHTNIARMSWRAESGWGRVATNNNDILITTEDSVSDYQVNGVVPEFNAILLPVLAITIAAVIFFHRK</sequence>
<dbReference type="GO" id="GO:0016020">
    <property type="term" value="C:membrane"/>
    <property type="evidence" value="ECO:0007669"/>
    <property type="project" value="UniProtKB-SubCell"/>
</dbReference>
<dbReference type="GeneID" id="8827489"/>